<name>A0ABS2ASZ6_9ACTN</name>
<dbReference type="Pfam" id="PF00069">
    <property type="entry name" value="Pkinase"/>
    <property type="match status" value="1"/>
</dbReference>
<evidence type="ECO:0000256" key="2">
    <source>
        <dbReference type="ARBA" id="ARBA00022527"/>
    </source>
</evidence>
<proteinExistence type="predicted"/>
<evidence type="ECO:0000256" key="3">
    <source>
        <dbReference type="ARBA" id="ARBA00022679"/>
    </source>
</evidence>
<dbReference type="PROSITE" id="PS50011">
    <property type="entry name" value="PROTEIN_KINASE_DOM"/>
    <property type="match status" value="1"/>
</dbReference>
<evidence type="ECO:0000256" key="4">
    <source>
        <dbReference type="ARBA" id="ARBA00022741"/>
    </source>
</evidence>
<accession>A0ABS2ASZ6</accession>
<dbReference type="SUPFAM" id="SSF56112">
    <property type="entry name" value="Protein kinase-like (PK-like)"/>
    <property type="match status" value="1"/>
</dbReference>
<gene>
    <name evidence="8" type="ORF">JIG36_46215</name>
</gene>
<dbReference type="Gene3D" id="1.25.40.10">
    <property type="entry name" value="Tetratricopeptide repeat domain"/>
    <property type="match status" value="1"/>
</dbReference>
<dbReference type="InterPro" id="IPR000719">
    <property type="entry name" value="Prot_kinase_dom"/>
</dbReference>
<dbReference type="InterPro" id="IPR011990">
    <property type="entry name" value="TPR-like_helical_dom_sf"/>
</dbReference>
<feature type="domain" description="Protein kinase" evidence="7">
    <location>
        <begin position="37"/>
        <end position="299"/>
    </location>
</feature>
<dbReference type="SMART" id="SM00220">
    <property type="entry name" value="S_TKc"/>
    <property type="match status" value="1"/>
</dbReference>
<sequence>MTYVRRSQLTVRTGRRQIKAVRVGHVVAGIHLQGRYQVERLPLPHSGMGEVWPAQDTVLNRPVIIKTVPASTMDVDLARRFRREAQLTARLVHPGVPAVYDFGHHEGRFYLVLELIKGTTLSDLIAEHDPLPIAWVAAIGAQISSVLIAARRIGLVHRDIKPGNAMLEASGAVRVLDFGLAAIHGDDRYSRITQSGQSLGTIGYMAPEQIEAKPTDHRTDLYGLGATLFDLLTGRAPFDGSTTMITVQSQMRASPPHPAELRDDVPPAVDDLVHALLARHPQDRPTSAADVYAALAPFAQNLPPIPGAVSDQPDAVRAYAAVVGQVPVRTDLTAQQTDLDPTDASAEEKAESLAAGGNLRAAAQLWRRLAEERAIQYGPDDPKLVEYRMQAIRLHADLGEGSRALRQLRTLLDDLTRIGGPDHPAAVAVQKEMARISETGSA</sequence>
<dbReference type="EMBL" id="JAENHP010000030">
    <property type="protein sequence ID" value="MBM2622921.1"/>
    <property type="molecule type" value="Genomic_DNA"/>
</dbReference>
<dbReference type="Gene3D" id="1.10.510.10">
    <property type="entry name" value="Transferase(Phosphotransferase) domain 1"/>
    <property type="match status" value="1"/>
</dbReference>
<keyword evidence="2 8" id="KW-0723">Serine/threonine-protein kinase</keyword>
<keyword evidence="5 8" id="KW-0418">Kinase</keyword>
<dbReference type="GO" id="GO:0004674">
    <property type="term" value="F:protein serine/threonine kinase activity"/>
    <property type="evidence" value="ECO:0007669"/>
    <property type="project" value="UniProtKB-KW"/>
</dbReference>
<evidence type="ECO:0000256" key="5">
    <source>
        <dbReference type="ARBA" id="ARBA00022777"/>
    </source>
</evidence>
<reference evidence="8 9" key="1">
    <citation type="submission" date="2021-01" db="EMBL/GenBank/DDBJ databases">
        <title>Actinoplanes sp. nov. LDG1-06 isolated from lichen.</title>
        <authorList>
            <person name="Saeng-In P."/>
            <person name="Phongsopitanun W."/>
            <person name="Kanchanasin P."/>
            <person name="Yuki M."/>
            <person name="Kudo T."/>
            <person name="Ohkuma M."/>
            <person name="Tanasupawat S."/>
        </authorList>
    </citation>
    <scope>NUCLEOTIDE SEQUENCE [LARGE SCALE GENOMIC DNA]</scope>
    <source>
        <strain evidence="8 9">LDG1-06</strain>
    </source>
</reference>
<comment type="caution">
    <text evidence="8">The sequence shown here is derived from an EMBL/GenBank/DDBJ whole genome shotgun (WGS) entry which is preliminary data.</text>
</comment>
<keyword evidence="3" id="KW-0808">Transferase</keyword>
<keyword evidence="4" id="KW-0547">Nucleotide-binding</keyword>
<dbReference type="CDD" id="cd14014">
    <property type="entry name" value="STKc_PknB_like"/>
    <property type="match status" value="1"/>
</dbReference>
<evidence type="ECO:0000256" key="1">
    <source>
        <dbReference type="ARBA" id="ARBA00012513"/>
    </source>
</evidence>
<keyword evidence="9" id="KW-1185">Reference proteome</keyword>
<dbReference type="PANTHER" id="PTHR43289:SF6">
    <property type="entry name" value="SERINE_THREONINE-PROTEIN KINASE NEKL-3"/>
    <property type="match status" value="1"/>
</dbReference>
<dbReference type="EC" id="2.7.11.1" evidence="1"/>
<evidence type="ECO:0000313" key="8">
    <source>
        <dbReference type="EMBL" id="MBM2622921.1"/>
    </source>
</evidence>
<dbReference type="InterPro" id="IPR011009">
    <property type="entry name" value="Kinase-like_dom_sf"/>
</dbReference>
<dbReference type="Gene3D" id="3.30.200.20">
    <property type="entry name" value="Phosphorylase Kinase, domain 1"/>
    <property type="match status" value="1"/>
</dbReference>
<evidence type="ECO:0000259" key="7">
    <source>
        <dbReference type="PROSITE" id="PS50011"/>
    </source>
</evidence>
<evidence type="ECO:0000256" key="6">
    <source>
        <dbReference type="ARBA" id="ARBA00022840"/>
    </source>
</evidence>
<protein>
    <recommendedName>
        <fullName evidence="1">non-specific serine/threonine protein kinase</fullName>
        <ecNumber evidence="1">2.7.11.1</ecNumber>
    </recommendedName>
</protein>
<keyword evidence="6" id="KW-0067">ATP-binding</keyword>
<dbReference type="PANTHER" id="PTHR43289">
    <property type="entry name" value="MITOGEN-ACTIVATED PROTEIN KINASE KINASE KINASE 20-RELATED"/>
    <property type="match status" value="1"/>
</dbReference>
<dbReference type="Proteomes" id="UP000632138">
    <property type="component" value="Unassembled WGS sequence"/>
</dbReference>
<evidence type="ECO:0000313" key="9">
    <source>
        <dbReference type="Proteomes" id="UP000632138"/>
    </source>
</evidence>
<organism evidence="8 9">
    <name type="scientific">Paractinoplanes ovalisporus</name>
    <dbReference type="NCBI Taxonomy" id="2810368"/>
    <lineage>
        <taxon>Bacteria</taxon>
        <taxon>Bacillati</taxon>
        <taxon>Actinomycetota</taxon>
        <taxon>Actinomycetes</taxon>
        <taxon>Micromonosporales</taxon>
        <taxon>Micromonosporaceae</taxon>
        <taxon>Paractinoplanes</taxon>
    </lineage>
</organism>